<accession>A0A2H5XD92</accession>
<reference evidence="4" key="1">
    <citation type="submission" date="2017-09" db="EMBL/GenBank/DDBJ databases">
        <title>Metaegenomics of thermophilic ammonia-oxidizing enrichment culture.</title>
        <authorList>
            <person name="Kato S."/>
            <person name="Suzuki K."/>
        </authorList>
    </citation>
    <scope>NUCLEOTIDE SEQUENCE [LARGE SCALE GENOMIC DNA]</scope>
</reference>
<dbReference type="InterPro" id="IPR057326">
    <property type="entry name" value="KR_dom"/>
</dbReference>
<protein>
    <submittedName>
        <fullName evidence="3">UDP-glucose 4-epimerase</fullName>
        <ecNumber evidence="3">5.1.3.2</ecNumber>
    </submittedName>
</protein>
<evidence type="ECO:0000313" key="3">
    <source>
        <dbReference type="EMBL" id="GBC99158.1"/>
    </source>
</evidence>
<dbReference type="SMART" id="SM00822">
    <property type="entry name" value="PKS_KR"/>
    <property type="match status" value="1"/>
</dbReference>
<comment type="caution">
    <text evidence="3">The sequence shown here is derived from an EMBL/GenBank/DDBJ whole genome shotgun (WGS) entry which is preliminary data.</text>
</comment>
<feature type="domain" description="Ketoreductase" evidence="2">
    <location>
        <begin position="7"/>
        <end position="185"/>
    </location>
</feature>
<comment type="similarity">
    <text evidence="1">Belongs to the NAD(P)-dependent epimerase/dehydratase family.</text>
</comment>
<dbReference type="InterPro" id="IPR036291">
    <property type="entry name" value="NAD(P)-bd_dom_sf"/>
</dbReference>
<evidence type="ECO:0000256" key="1">
    <source>
        <dbReference type="ARBA" id="ARBA00007637"/>
    </source>
</evidence>
<dbReference type="AlphaFoldDB" id="A0A2H5XD92"/>
<dbReference type="EMBL" id="BEHT01000022">
    <property type="protein sequence ID" value="GBC99158.1"/>
    <property type="molecule type" value="Genomic_DNA"/>
</dbReference>
<proteinExistence type="inferred from homology"/>
<name>A0A2H5XD92_9BACT</name>
<dbReference type="Gene3D" id="3.40.50.720">
    <property type="entry name" value="NAD(P)-binding Rossmann-like Domain"/>
    <property type="match status" value="1"/>
</dbReference>
<organism evidence="3 4">
    <name type="scientific">Candidatus Fervidibacter japonicus</name>
    <dbReference type="NCBI Taxonomy" id="2035412"/>
    <lineage>
        <taxon>Bacteria</taxon>
        <taxon>Candidatus Fervidibacterota</taxon>
        <taxon>Candidatus Fervidibacter</taxon>
    </lineage>
</organism>
<dbReference type="Proteomes" id="UP000236173">
    <property type="component" value="Unassembled WGS sequence"/>
</dbReference>
<dbReference type="PANTHER" id="PTHR43000">
    <property type="entry name" value="DTDP-D-GLUCOSE 4,6-DEHYDRATASE-RELATED"/>
    <property type="match status" value="1"/>
</dbReference>
<dbReference type="InterPro" id="IPR001509">
    <property type="entry name" value="Epimerase_deHydtase"/>
</dbReference>
<evidence type="ECO:0000313" key="4">
    <source>
        <dbReference type="Proteomes" id="UP000236173"/>
    </source>
</evidence>
<dbReference type="SUPFAM" id="SSF51735">
    <property type="entry name" value="NAD(P)-binding Rossmann-fold domains"/>
    <property type="match status" value="1"/>
</dbReference>
<dbReference type="GO" id="GO:0003978">
    <property type="term" value="F:UDP-glucose 4-epimerase activity"/>
    <property type="evidence" value="ECO:0007669"/>
    <property type="project" value="UniProtKB-EC"/>
</dbReference>
<sequence>MHDLKGSVALVTGGSGFVGANVVRHLLANGVCVHLLLRPTTNRWRLSGVEPCVTVHEGDITNPTTVRTVLRRVRPHFIVHCAMSSGHPCSPDEERNAFLVSALGTLNLLQAALSLGVEKFVHSGSSMEYGTRSFPLAERLSLRPNTFRGLAKACAATICDYFARRHALPIVNLRLFSVYGPWEAPNRFVPTVLRAALWGGEVPLTANDAYHDFVFVGDVADAYLKALATPLPSGSVFNIGTGKQWSNRQVVEVTARLVGRPIAVKVGAHPQHPTDTPCWVANIDKARRLLHWQPTHELPDGLQATMEWMQRHDRWYRKASRAAATNNAQRSHARLP</sequence>
<evidence type="ECO:0000259" key="2">
    <source>
        <dbReference type="SMART" id="SM00822"/>
    </source>
</evidence>
<dbReference type="Pfam" id="PF01370">
    <property type="entry name" value="Epimerase"/>
    <property type="match status" value="1"/>
</dbReference>
<dbReference type="EC" id="5.1.3.2" evidence="3"/>
<keyword evidence="3" id="KW-0413">Isomerase</keyword>
<gene>
    <name evidence="3" type="primary">galE_2</name>
    <name evidence="3" type="ORF">HRbin17_01679</name>
</gene>